<feature type="compositionally biased region" description="Basic residues" evidence="1">
    <location>
        <begin position="23"/>
        <end position="44"/>
    </location>
</feature>
<proteinExistence type="predicted"/>
<accession>A0AAV4F9G6</accession>
<dbReference type="EMBL" id="BMAT01000628">
    <property type="protein sequence ID" value="GFR69709.1"/>
    <property type="molecule type" value="Genomic_DNA"/>
</dbReference>
<comment type="caution">
    <text evidence="2">The sequence shown here is derived from an EMBL/GenBank/DDBJ whole genome shotgun (WGS) entry which is preliminary data.</text>
</comment>
<feature type="compositionally biased region" description="Basic and acidic residues" evidence="1">
    <location>
        <begin position="9"/>
        <end position="22"/>
    </location>
</feature>
<dbReference type="AlphaFoldDB" id="A0AAV4F9G6"/>
<feature type="compositionally biased region" description="Polar residues" evidence="1">
    <location>
        <begin position="105"/>
        <end position="114"/>
    </location>
</feature>
<evidence type="ECO:0000256" key="1">
    <source>
        <dbReference type="SAM" id="MobiDB-lite"/>
    </source>
</evidence>
<dbReference type="Proteomes" id="UP000762676">
    <property type="component" value="Unassembled WGS sequence"/>
</dbReference>
<dbReference type="PANTHER" id="PTHR34239:SF2">
    <property type="entry name" value="TRANSPOSABLE ELEMENT P TRANSPOSASE_THAP9 CONSERVED DOMAIN-CONTAINING PROTEIN"/>
    <property type="match status" value="1"/>
</dbReference>
<feature type="region of interest" description="Disordered" evidence="1">
    <location>
        <begin position="1"/>
        <end position="119"/>
    </location>
</feature>
<organism evidence="2 3">
    <name type="scientific">Elysia marginata</name>
    <dbReference type="NCBI Taxonomy" id="1093978"/>
    <lineage>
        <taxon>Eukaryota</taxon>
        <taxon>Metazoa</taxon>
        <taxon>Spiralia</taxon>
        <taxon>Lophotrochozoa</taxon>
        <taxon>Mollusca</taxon>
        <taxon>Gastropoda</taxon>
        <taxon>Heterobranchia</taxon>
        <taxon>Euthyneura</taxon>
        <taxon>Panpulmonata</taxon>
        <taxon>Sacoglossa</taxon>
        <taxon>Placobranchoidea</taxon>
        <taxon>Plakobranchidae</taxon>
        <taxon>Elysia</taxon>
    </lineage>
</organism>
<sequence>MATMSTEELLNKDPTEATEESRSRKRKRSSSHSVRSNHAHKTSSKTKETKATPRSDQLESDEDINALPPPSPRPASSAHETPLLSVVSPSTNRDMDVTSTDDEWQCQSHQSPQKPGNRDPFIAAEEEFMVDEEDGAALSPNLATFLTKRFGTLTADKKLKSKLELYKRPANCKVLTAPLTNKEIWRTLKTLAKRTDVKLTNVQKNMAKAMIAMAKCADELALRADYKDKLTSLTDFMTLLDHTHALPYDFKSLCDDSNNQPISVVREAYGT</sequence>
<evidence type="ECO:0000313" key="2">
    <source>
        <dbReference type="EMBL" id="GFR69709.1"/>
    </source>
</evidence>
<name>A0AAV4F9G6_9GAST</name>
<protein>
    <submittedName>
        <fullName evidence="2">Uncharacterized protein</fullName>
    </submittedName>
</protein>
<evidence type="ECO:0000313" key="3">
    <source>
        <dbReference type="Proteomes" id="UP000762676"/>
    </source>
</evidence>
<keyword evidence="3" id="KW-1185">Reference proteome</keyword>
<feature type="compositionally biased region" description="Basic and acidic residues" evidence="1">
    <location>
        <begin position="45"/>
        <end position="57"/>
    </location>
</feature>
<reference evidence="2 3" key="1">
    <citation type="journal article" date="2021" name="Elife">
        <title>Chloroplast acquisition without the gene transfer in kleptoplastic sea slugs, Plakobranchus ocellatus.</title>
        <authorList>
            <person name="Maeda T."/>
            <person name="Takahashi S."/>
            <person name="Yoshida T."/>
            <person name="Shimamura S."/>
            <person name="Takaki Y."/>
            <person name="Nagai Y."/>
            <person name="Toyoda A."/>
            <person name="Suzuki Y."/>
            <person name="Arimoto A."/>
            <person name="Ishii H."/>
            <person name="Satoh N."/>
            <person name="Nishiyama T."/>
            <person name="Hasebe M."/>
            <person name="Maruyama T."/>
            <person name="Minagawa J."/>
            <person name="Obokata J."/>
            <person name="Shigenobu S."/>
        </authorList>
    </citation>
    <scope>NUCLEOTIDE SEQUENCE [LARGE SCALE GENOMIC DNA]</scope>
</reference>
<dbReference type="PANTHER" id="PTHR34239">
    <property type="entry name" value="APPLE DOMAIN-CONTAINING PROTEIN"/>
    <property type="match status" value="1"/>
</dbReference>
<gene>
    <name evidence="2" type="ORF">ElyMa_000308200</name>
</gene>